<proteinExistence type="predicted"/>
<dbReference type="InterPro" id="IPR048950">
    <property type="entry name" value="Ppx_GppA_C"/>
</dbReference>
<dbReference type="Pfam" id="PF02541">
    <property type="entry name" value="Ppx-GppA"/>
    <property type="match status" value="1"/>
</dbReference>
<organism evidence="4 5">
    <name type="scientific">Sphagnum troendelagicum</name>
    <dbReference type="NCBI Taxonomy" id="128251"/>
    <lineage>
        <taxon>Eukaryota</taxon>
        <taxon>Viridiplantae</taxon>
        <taxon>Streptophyta</taxon>
        <taxon>Embryophyta</taxon>
        <taxon>Bryophyta</taxon>
        <taxon>Sphagnophytina</taxon>
        <taxon>Sphagnopsida</taxon>
        <taxon>Sphagnales</taxon>
        <taxon>Sphagnaceae</taxon>
        <taxon>Sphagnum</taxon>
    </lineage>
</organism>
<feature type="region of interest" description="Disordered" evidence="1">
    <location>
        <begin position="151"/>
        <end position="175"/>
    </location>
</feature>
<gene>
    <name evidence="4" type="ORF">CSSPTR1EN2_LOCUS17557</name>
</gene>
<dbReference type="PANTHER" id="PTHR30005:SF0">
    <property type="entry name" value="RETROGRADE REGULATION PROTEIN 2"/>
    <property type="match status" value="1"/>
</dbReference>
<protein>
    <recommendedName>
        <fullName evidence="6">Exopolyphosphatase</fullName>
    </recommendedName>
</protein>
<reference evidence="4" key="1">
    <citation type="submission" date="2024-02" db="EMBL/GenBank/DDBJ databases">
        <authorList>
            <consortium name="ELIXIR-Norway"/>
            <consortium name="Elixir Norway"/>
        </authorList>
    </citation>
    <scope>NUCLEOTIDE SEQUENCE</scope>
</reference>
<evidence type="ECO:0000259" key="3">
    <source>
        <dbReference type="Pfam" id="PF21447"/>
    </source>
</evidence>
<name>A0ABP0UM19_9BRYO</name>
<dbReference type="Pfam" id="PF21447">
    <property type="entry name" value="Ppx-GppA_III"/>
    <property type="match status" value="1"/>
</dbReference>
<dbReference type="PANTHER" id="PTHR30005">
    <property type="entry name" value="EXOPOLYPHOSPHATASE"/>
    <property type="match status" value="1"/>
</dbReference>
<evidence type="ECO:0000313" key="5">
    <source>
        <dbReference type="Proteomes" id="UP001497512"/>
    </source>
</evidence>
<keyword evidence="5" id="KW-1185">Reference proteome</keyword>
<dbReference type="EMBL" id="OZ019897">
    <property type="protein sequence ID" value="CAK9225443.1"/>
    <property type="molecule type" value="Genomic_DNA"/>
</dbReference>
<evidence type="ECO:0000259" key="2">
    <source>
        <dbReference type="Pfam" id="PF02541"/>
    </source>
</evidence>
<evidence type="ECO:0000256" key="1">
    <source>
        <dbReference type="SAM" id="MobiDB-lite"/>
    </source>
</evidence>
<sequence>MEFVAGAFELNASAGNFLASVSNSGFKSAAIMLPTVAQSVVESGGATQVFGIIGNHSLSNIPHAKLQGWCNKLQPVQEAANCKGWNHVICSSLHLLHNRTPLAAEASINIQPHTVKSFGTQPSLQCCGSRGQSSWRTWELFAAAAAQEGIGPIEEQPLNVDDDDDKDDDTGNGNLVQHWQKTKRDYSDGELEGKMLAAVDMGTNSFHMVVVQADKQGQFRLVDTAKENVRLGTGSPDINIITQDAEERALAVMKHFKQLATTRNAEMRIVATSAVREARNKHAFVRRMREVAGVDIEVLSGQEEACLIYQGVLQALPVYDNTVLVVDIGGGSTEFVLGKAGKPLYATSLKLGHIRLSAQFLDLGRSKEELKKEQIEELRRHIRSVLADSGVIENVKKMQFEIAIGSSGTIESVEHMIHNHTAATGSADQSHTLDSSTLTVREFNAEELGVVVKKVCKAKTVEQRMKIPGLPERRADVIVAGAILLEEIFLAMGIQKMKVSPFALREGVIVDTLAQSVVNYTPGVNIRRTSVINLAKKFNTDQRMRSAQHSAQLAKEILEGLQKCSTAGTDCLSDVVSLLEEGDIELLEAATTLHFVGMFINHNSYHKHSHYLIKNSEHLLGFSPLEIEILALLARYHRKKVPSLKDEDFATLPEEIQNKVQAMCAVMRIAVALDRCVTNSIEHVHVFQRPDSVTLAVVPAVDSTGALRDVSLEVWAAHSELPYFEKIFKRRPTIMIADEDDLQAMNTDPVSFSLSS</sequence>
<dbReference type="SUPFAM" id="SSF53067">
    <property type="entry name" value="Actin-like ATPase domain"/>
    <property type="match status" value="2"/>
</dbReference>
<dbReference type="InterPro" id="IPR043129">
    <property type="entry name" value="ATPase_NBD"/>
</dbReference>
<feature type="compositionally biased region" description="Acidic residues" evidence="1">
    <location>
        <begin position="160"/>
        <end position="170"/>
    </location>
</feature>
<dbReference type="CDD" id="cd24006">
    <property type="entry name" value="ASKHA_NBD_PPX_GppA"/>
    <property type="match status" value="1"/>
</dbReference>
<feature type="domain" description="Ppx/GppA phosphatase C-terminal" evidence="3">
    <location>
        <begin position="526"/>
        <end position="685"/>
    </location>
</feature>
<dbReference type="Gene3D" id="3.30.420.40">
    <property type="match status" value="1"/>
</dbReference>
<dbReference type="Gene3D" id="3.30.420.150">
    <property type="entry name" value="Exopolyphosphatase. Domain 2"/>
    <property type="match status" value="1"/>
</dbReference>
<feature type="domain" description="Ppx/GppA phosphatase N-terminal" evidence="2">
    <location>
        <begin position="210"/>
        <end position="514"/>
    </location>
</feature>
<dbReference type="Proteomes" id="UP001497512">
    <property type="component" value="Chromosome 5"/>
</dbReference>
<dbReference type="SUPFAM" id="SSF109604">
    <property type="entry name" value="HD-domain/PDEase-like"/>
    <property type="match status" value="1"/>
</dbReference>
<evidence type="ECO:0000313" key="4">
    <source>
        <dbReference type="EMBL" id="CAK9225443.1"/>
    </source>
</evidence>
<dbReference type="Gene3D" id="1.10.3210.10">
    <property type="entry name" value="Hypothetical protein af1432"/>
    <property type="match status" value="1"/>
</dbReference>
<evidence type="ECO:0008006" key="6">
    <source>
        <dbReference type="Google" id="ProtNLM"/>
    </source>
</evidence>
<dbReference type="InterPro" id="IPR050273">
    <property type="entry name" value="GppA/Ppx_hydrolase"/>
</dbReference>
<accession>A0ABP0UM19</accession>
<dbReference type="InterPro" id="IPR003695">
    <property type="entry name" value="Ppx_GppA_N"/>
</dbReference>